<proteinExistence type="predicted"/>
<reference evidence="1" key="1">
    <citation type="submission" date="2023-06" db="EMBL/GenBank/DDBJ databases">
        <title>Draft genome sequence of Nocardioides sp. SOB72.</title>
        <authorList>
            <person name="Zhang G."/>
        </authorList>
    </citation>
    <scope>NUCLEOTIDE SEQUENCE</scope>
    <source>
        <strain evidence="1">SOB72</strain>
    </source>
</reference>
<protein>
    <recommendedName>
        <fullName evidence="3">DOMON domain-containing protein</fullName>
    </recommendedName>
</protein>
<evidence type="ECO:0000313" key="1">
    <source>
        <dbReference type="EMBL" id="MDN4163664.1"/>
    </source>
</evidence>
<name>A0ABT8F041_9ACTN</name>
<accession>A0ABT8F041</accession>
<dbReference type="RefSeq" id="WP_300962997.1">
    <property type="nucleotide sequence ID" value="NZ_JAUHJR010000097.1"/>
</dbReference>
<sequence>MNPSWAFFKVGDPACSIFLGCASKSAIGTTCSQVVWAANDNFEIAYLTIENPATDGQAVAARANGDKQNWDHVNFYGFQDTLLSDG</sequence>
<dbReference type="SUPFAM" id="SSF51126">
    <property type="entry name" value="Pectin lyase-like"/>
    <property type="match status" value="1"/>
</dbReference>
<organism evidence="1 2">
    <name type="scientific">Nocardioides abyssi</name>
    <dbReference type="NCBI Taxonomy" id="3058370"/>
    <lineage>
        <taxon>Bacteria</taxon>
        <taxon>Bacillati</taxon>
        <taxon>Actinomycetota</taxon>
        <taxon>Actinomycetes</taxon>
        <taxon>Propionibacteriales</taxon>
        <taxon>Nocardioidaceae</taxon>
        <taxon>Nocardioides</taxon>
    </lineage>
</organism>
<dbReference type="InterPro" id="IPR011050">
    <property type="entry name" value="Pectin_lyase_fold/virulence"/>
</dbReference>
<keyword evidence="2" id="KW-1185">Reference proteome</keyword>
<comment type="caution">
    <text evidence="1">The sequence shown here is derived from an EMBL/GenBank/DDBJ whole genome shotgun (WGS) entry which is preliminary data.</text>
</comment>
<dbReference type="Proteomes" id="UP001168537">
    <property type="component" value="Unassembled WGS sequence"/>
</dbReference>
<evidence type="ECO:0000313" key="2">
    <source>
        <dbReference type="Proteomes" id="UP001168537"/>
    </source>
</evidence>
<feature type="non-terminal residue" evidence="1">
    <location>
        <position position="86"/>
    </location>
</feature>
<evidence type="ECO:0008006" key="3">
    <source>
        <dbReference type="Google" id="ProtNLM"/>
    </source>
</evidence>
<gene>
    <name evidence="1" type="ORF">QWY29_20060</name>
</gene>
<dbReference type="EMBL" id="JAUHJR010000097">
    <property type="protein sequence ID" value="MDN4163664.1"/>
    <property type="molecule type" value="Genomic_DNA"/>
</dbReference>
<dbReference type="Gene3D" id="2.160.20.10">
    <property type="entry name" value="Single-stranded right-handed beta-helix, Pectin lyase-like"/>
    <property type="match status" value="1"/>
</dbReference>
<dbReference type="InterPro" id="IPR012334">
    <property type="entry name" value="Pectin_lyas_fold"/>
</dbReference>